<dbReference type="GO" id="GO:0160107">
    <property type="term" value="F:tRNA (adenine(58)-N1)-methyltransferase activity"/>
    <property type="evidence" value="ECO:0007669"/>
    <property type="project" value="UniProtKB-EC"/>
</dbReference>
<dbReference type="EMBL" id="CAJVRC010000888">
    <property type="protein sequence ID" value="CAG8906030.1"/>
    <property type="molecule type" value="Genomic_DNA"/>
</dbReference>
<feature type="region of interest" description="Disordered" evidence="4">
    <location>
        <begin position="377"/>
        <end position="422"/>
    </location>
</feature>
<comment type="caution">
    <text evidence="5">The sequence shown here is derived from an EMBL/GenBank/DDBJ whole genome shotgun (WGS) entry which is preliminary data.</text>
</comment>
<sequence>MSRLRQALQRVFGATPTGALRSRTIDTNFSIIKGNCVATPLPNIRLTKCAEGDRVILHGKQPSLSKALKRGEKLQTPRGAVEHDSIIGKRVWDTVQSRKGLNLRVSLPTLEEYVALTPRLVTPIYPQDANLIASLLDIHVNTPAAGEIQPTMEILESGTGHGSLTLHLARAIHAANTTPPPRPSRSQINYLEGRMIRPGEKDTEQTGEKPAEQIADPAQEEWDAWRTQRNAVIHTVDVSPKFSALAEKNIRGFRRGIYAGNIDFYVGPVENWIAQQKQQRVKTGLASLTGGSSVDPFLSHVILDMPSSNLRIPHVTPMLKRDGFLVVFMPSITQIGECLQLIRDQRLPLVQEKVIELGSGISGGRTWDVRFATKKSGADPASWTVPSDAEGATPVETDEQSAASDAASELSSAEEPPKEGESVLVCRPKVGVRIQGGGFVAVWRRIEDR</sequence>
<dbReference type="Proteomes" id="UP001154252">
    <property type="component" value="Unassembled WGS sequence"/>
</dbReference>
<dbReference type="PROSITE" id="PS51620">
    <property type="entry name" value="SAM_TRM61"/>
    <property type="match status" value="1"/>
</dbReference>
<evidence type="ECO:0000256" key="3">
    <source>
        <dbReference type="ARBA" id="ARBA00033309"/>
    </source>
</evidence>
<dbReference type="InterPro" id="IPR014816">
    <property type="entry name" value="tRNA_MeTrfase_Gcd14"/>
</dbReference>
<reference evidence="5" key="1">
    <citation type="submission" date="2021-07" db="EMBL/GenBank/DDBJ databases">
        <authorList>
            <person name="Branca A.L. A."/>
        </authorList>
    </citation>
    <scope>NUCLEOTIDE SEQUENCE</scope>
</reference>
<dbReference type="AlphaFoldDB" id="A0A9W4KHL2"/>
<proteinExistence type="predicted"/>
<organism evidence="5 6">
    <name type="scientific">Penicillium egyptiacum</name>
    <dbReference type="NCBI Taxonomy" id="1303716"/>
    <lineage>
        <taxon>Eukaryota</taxon>
        <taxon>Fungi</taxon>
        <taxon>Dikarya</taxon>
        <taxon>Ascomycota</taxon>
        <taxon>Pezizomycotina</taxon>
        <taxon>Eurotiomycetes</taxon>
        <taxon>Eurotiomycetidae</taxon>
        <taxon>Eurotiales</taxon>
        <taxon>Aspergillaceae</taxon>
        <taxon>Penicillium</taxon>
    </lineage>
</organism>
<dbReference type="GO" id="GO:0031515">
    <property type="term" value="C:tRNA (m1A) methyltransferase complex"/>
    <property type="evidence" value="ECO:0007669"/>
    <property type="project" value="InterPro"/>
</dbReference>
<dbReference type="GO" id="GO:0030488">
    <property type="term" value="P:tRNA methylation"/>
    <property type="evidence" value="ECO:0007669"/>
    <property type="project" value="InterPro"/>
</dbReference>
<evidence type="ECO:0000256" key="4">
    <source>
        <dbReference type="SAM" id="MobiDB-lite"/>
    </source>
</evidence>
<dbReference type="InterPro" id="IPR029063">
    <property type="entry name" value="SAM-dependent_MTases_sf"/>
</dbReference>
<dbReference type="OrthoDB" id="5585464at2759"/>
<dbReference type="GO" id="GO:0005739">
    <property type="term" value="C:mitochondrion"/>
    <property type="evidence" value="ECO:0007669"/>
    <property type="project" value="TreeGrafter"/>
</dbReference>
<evidence type="ECO:0000256" key="1">
    <source>
        <dbReference type="ARBA" id="ARBA00012796"/>
    </source>
</evidence>
<dbReference type="EC" id="2.1.1.220" evidence="1"/>
<dbReference type="Gene3D" id="3.40.50.150">
    <property type="entry name" value="Vaccinia Virus protein VP39"/>
    <property type="match status" value="1"/>
</dbReference>
<accession>A0A9W4KHL2</accession>
<dbReference type="PANTHER" id="PTHR12133:SF1">
    <property type="entry name" value="TRNA (ADENINE(58)-N(1))-METHYLTRANSFERASE, MITOCHONDRIAL"/>
    <property type="match status" value="1"/>
</dbReference>
<name>A0A9W4KHL2_9EURO</name>
<keyword evidence="6" id="KW-1185">Reference proteome</keyword>
<dbReference type="Gene3D" id="3.10.330.20">
    <property type="match status" value="1"/>
</dbReference>
<gene>
    <name evidence="5" type="ORF">PEGY_LOCUS8363</name>
</gene>
<evidence type="ECO:0000313" key="6">
    <source>
        <dbReference type="Proteomes" id="UP001154252"/>
    </source>
</evidence>
<evidence type="ECO:0000256" key="2">
    <source>
        <dbReference type="ARBA" id="ARBA00015963"/>
    </source>
</evidence>
<dbReference type="PANTHER" id="PTHR12133">
    <property type="entry name" value="TRNA (ADENINE(58)-N(1))-METHYLTRANSFERASE"/>
    <property type="match status" value="1"/>
</dbReference>
<protein>
    <recommendedName>
        <fullName evidence="2">tRNA (adenine(58)-N(1))-methyltransferase catalytic subunit TRM61</fullName>
        <ecNumber evidence="1">2.1.1.220</ecNumber>
    </recommendedName>
    <alternativeName>
        <fullName evidence="3">tRNA(m1A58)-methyltransferase subunit TRM61</fullName>
    </alternativeName>
</protein>
<evidence type="ECO:0000313" key="5">
    <source>
        <dbReference type="EMBL" id="CAG8906030.1"/>
    </source>
</evidence>
<dbReference type="SUPFAM" id="SSF53335">
    <property type="entry name" value="S-adenosyl-L-methionine-dependent methyltransferases"/>
    <property type="match status" value="1"/>
</dbReference>
<feature type="compositionally biased region" description="Low complexity" evidence="4">
    <location>
        <begin position="400"/>
        <end position="414"/>
    </location>
</feature>